<organism evidence="1 2">
    <name type="scientific">Thalassolituus oleivorans MIL-1</name>
    <dbReference type="NCBI Taxonomy" id="1298593"/>
    <lineage>
        <taxon>Bacteria</taxon>
        <taxon>Pseudomonadati</taxon>
        <taxon>Pseudomonadota</taxon>
        <taxon>Gammaproteobacteria</taxon>
        <taxon>Oceanospirillales</taxon>
        <taxon>Oceanospirillaceae</taxon>
        <taxon>Thalassolituus</taxon>
    </lineage>
</organism>
<proteinExistence type="predicted"/>
<dbReference type="InterPro" id="IPR010982">
    <property type="entry name" value="Lambda_DNA-bd_dom_sf"/>
</dbReference>
<dbReference type="KEGG" id="tol:TOL_2227"/>
<accession>M5DRU4</accession>
<dbReference type="AlphaFoldDB" id="M5DRU4"/>
<sequence>MKLTPSERLSLLMDTEKLKTPFLEQRTGIKADRWKNVKSGRTELRVSEVEALKYICPEYCYWLATGEELPEAGQISPMTKKLTMS</sequence>
<keyword evidence="2" id="KW-1185">Reference proteome</keyword>
<protein>
    <recommendedName>
        <fullName evidence="3">DNA-binding protein</fullName>
    </recommendedName>
</protein>
<dbReference type="Gene3D" id="1.10.260.40">
    <property type="entry name" value="lambda repressor-like DNA-binding domains"/>
    <property type="match status" value="1"/>
</dbReference>
<dbReference type="HOGENOM" id="CLU_139664_1_1_6"/>
<dbReference type="eggNOG" id="ENOG5032DP3">
    <property type="taxonomic scope" value="Bacteria"/>
</dbReference>
<reference evidence="1 2" key="1">
    <citation type="journal article" date="2013" name="Genome Announc.">
        <title>Genome Sequence of Thalassolituus oleivorans MIL-1 (DSM 14913T).</title>
        <authorList>
            <person name="Golyshin P.N."/>
            <person name="Werner J."/>
            <person name="Chernikova T.N."/>
            <person name="Tran H."/>
            <person name="Ferrer M."/>
            <person name="Yakimov M.M."/>
            <person name="Teeling H."/>
            <person name="Golyshina O.V."/>
        </authorList>
    </citation>
    <scope>NUCLEOTIDE SEQUENCE [LARGE SCALE GENOMIC DNA]</scope>
    <source>
        <strain evidence="1 2">MIL-1</strain>
    </source>
</reference>
<dbReference type="EMBL" id="HF680312">
    <property type="protein sequence ID" value="CCU72631.1"/>
    <property type="molecule type" value="Genomic_DNA"/>
</dbReference>
<name>M5DRU4_9GAMM</name>
<evidence type="ECO:0000313" key="2">
    <source>
        <dbReference type="Proteomes" id="UP000011866"/>
    </source>
</evidence>
<evidence type="ECO:0008006" key="3">
    <source>
        <dbReference type="Google" id="ProtNLM"/>
    </source>
</evidence>
<dbReference type="GO" id="GO:0003677">
    <property type="term" value="F:DNA binding"/>
    <property type="evidence" value="ECO:0007669"/>
    <property type="project" value="InterPro"/>
</dbReference>
<gene>
    <name evidence="1" type="ORF">TOL_2227</name>
</gene>
<dbReference type="Proteomes" id="UP000011866">
    <property type="component" value="Chromosome"/>
</dbReference>
<dbReference type="GeneID" id="79177036"/>
<dbReference type="RefSeq" id="WP_015487349.1">
    <property type="nucleotide sequence ID" value="NC_020888.1"/>
</dbReference>
<evidence type="ECO:0000313" key="1">
    <source>
        <dbReference type="EMBL" id="CCU72631.1"/>
    </source>
</evidence>